<proteinExistence type="predicted"/>
<organism evidence="1 2">
    <name type="scientific">Sphagnum jensenii</name>
    <dbReference type="NCBI Taxonomy" id="128206"/>
    <lineage>
        <taxon>Eukaryota</taxon>
        <taxon>Viridiplantae</taxon>
        <taxon>Streptophyta</taxon>
        <taxon>Embryophyta</taxon>
        <taxon>Bryophyta</taxon>
        <taxon>Sphagnophytina</taxon>
        <taxon>Sphagnopsida</taxon>
        <taxon>Sphagnales</taxon>
        <taxon>Sphagnaceae</taxon>
        <taxon>Sphagnum</taxon>
    </lineage>
</organism>
<protein>
    <recommendedName>
        <fullName evidence="3">DUF1501 domain-containing protein</fullName>
    </recommendedName>
</protein>
<dbReference type="InterPro" id="IPR010869">
    <property type="entry name" value="DUF1501"/>
</dbReference>
<accession>A0ABP0V646</accession>
<reference evidence="1" key="1">
    <citation type="submission" date="2024-02" db="EMBL/GenBank/DDBJ databases">
        <authorList>
            <consortium name="ELIXIR-Norway"/>
            <consortium name="Elixir Norway"/>
        </authorList>
    </citation>
    <scope>NUCLEOTIDE SEQUENCE</scope>
</reference>
<dbReference type="EMBL" id="CAXAQS010000056">
    <property type="protein sequence ID" value="CAK9249848.1"/>
    <property type="molecule type" value="Genomic_DNA"/>
</dbReference>
<dbReference type="Proteomes" id="UP001497444">
    <property type="component" value="Unassembled WGS sequence"/>
</dbReference>
<gene>
    <name evidence="1" type="ORF">CSSPJE1EN1_LOCUS25226</name>
</gene>
<evidence type="ECO:0008006" key="3">
    <source>
        <dbReference type="Google" id="ProtNLM"/>
    </source>
</evidence>
<comment type="caution">
    <text evidence="1">The sequence shown here is derived from an EMBL/GenBank/DDBJ whole genome shotgun (WGS) entry which is preliminary data.</text>
</comment>
<name>A0ABP0V646_9BRYO</name>
<keyword evidence="2" id="KW-1185">Reference proteome</keyword>
<evidence type="ECO:0000313" key="2">
    <source>
        <dbReference type="Proteomes" id="UP001497444"/>
    </source>
</evidence>
<evidence type="ECO:0000313" key="1">
    <source>
        <dbReference type="EMBL" id="CAK9249848.1"/>
    </source>
</evidence>
<dbReference type="Pfam" id="PF07394">
    <property type="entry name" value="DUF1501"/>
    <property type="match status" value="1"/>
</dbReference>
<sequence length="398" mass="43442">MQACHVKPKGSSKKVFILIQLIGGNDGLHTLVPLTNYSKLTEARPNIYLPENKILSLRGTSDTGLHPALAGIKDMYDHGLAGFIQGVGYEHPNFSHFRSSDIWLTGSESSNVLYTGWMARYLETKFKNYPDGFPNAKQPDPPAIKIGDTGTFLFQGKAMDMSIVINPTLPFGASGASANGEKEACFGDEEVMTIREILLQTDKYASVVKKALDTPFASSKLYPKAGENTLADQLKVVSKLMHGGLNTSVYVVDLKGFDTHVEQVTSSDKTKGVHAGLLAKLSQAITCFWDDVVHMGREGDVAGMTFSEFGRRIVSTSGLGTDHGSSQPILYFGANIDNQLIGKNPTIPDKVTVDDNLAMQYDFKSVYASVLQQWFRAPEDAVKTVLQGDFKTLPIFES</sequence>